<keyword evidence="2" id="KW-0813">Transport</keyword>
<sequence length="161" mass="17895">MTIIKFIDKTLAAALVVAMTCILLTVIWQIVSRYLLQDPAAATEELSRFFLIWIGILGAAYAYKQRAHLGFNLIVERRSFAVKRILLTLVECVVIYFCVLVMVYGGSELVMLTLELNQISAALGVKMGHIYLVLPLSGLLIIGYSLVNIATLWSQPQTSTQ</sequence>
<evidence type="ECO:0000256" key="4">
    <source>
        <dbReference type="ARBA" id="ARBA00022519"/>
    </source>
</evidence>
<evidence type="ECO:0000256" key="2">
    <source>
        <dbReference type="ARBA" id="ARBA00022448"/>
    </source>
</evidence>
<dbReference type="EMBL" id="KF900345">
    <property type="protein sequence ID" value="AIE91680.1"/>
    <property type="molecule type" value="Genomic_DNA"/>
</dbReference>
<name>A0A075FJL1_9ARCH</name>
<dbReference type="GO" id="GO:0005840">
    <property type="term" value="C:ribosome"/>
    <property type="evidence" value="ECO:0007669"/>
    <property type="project" value="UniProtKB-KW"/>
</dbReference>
<feature type="transmembrane region" description="Helical" evidence="8">
    <location>
        <begin position="127"/>
        <end position="147"/>
    </location>
</feature>
<keyword evidence="6 8" id="KW-1133">Transmembrane helix</keyword>
<keyword evidence="10" id="KW-0687">Ribonucleoprotein</keyword>
<keyword evidence="3" id="KW-1003">Cell membrane</keyword>
<evidence type="ECO:0000313" key="10">
    <source>
        <dbReference type="EMBL" id="AIE91680.1"/>
    </source>
</evidence>
<dbReference type="GO" id="GO:0005886">
    <property type="term" value="C:plasma membrane"/>
    <property type="evidence" value="ECO:0007669"/>
    <property type="project" value="UniProtKB-SubCell"/>
</dbReference>
<feature type="transmembrane region" description="Helical" evidence="8">
    <location>
        <begin position="12"/>
        <end position="31"/>
    </location>
</feature>
<evidence type="ECO:0000256" key="7">
    <source>
        <dbReference type="ARBA" id="ARBA00023136"/>
    </source>
</evidence>
<dbReference type="GO" id="GO:0015740">
    <property type="term" value="P:C4-dicarboxylate transport"/>
    <property type="evidence" value="ECO:0007669"/>
    <property type="project" value="TreeGrafter"/>
</dbReference>
<evidence type="ECO:0000256" key="8">
    <source>
        <dbReference type="SAM" id="Phobius"/>
    </source>
</evidence>
<dbReference type="InterPro" id="IPR055348">
    <property type="entry name" value="DctQ"/>
</dbReference>
<keyword evidence="7 8" id="KW-0472">Membrane</keyword>
<organism evidence="10">
    <name type="scientific">uncultured marine thaumarchaeote AD1000_14_F02</name>
    <dbReference type="NCBI Taxonomy" id="1455892"/>
    <lineage>
        <taxon>Archaea</taxon>
        <taxon>Nitrososphaerota</taxon>
        <taxon>environmental samples</taxon>
    </lineage>
</organism>
<evidence type="ECO:0000256" key="1">
    <source>
        <dbReference type="ARBA" id="ARBA00004429"/>
    </source>
</evidence>
<accession>A0A075FJL1</accession>
<feature type="domain" description="Tripartite ATP-independent periplasmic transporters DctQ component" evidence="9">
    <location>
        <begin position="22"/>
        <end position="153"/>
    </location>
</feature>
<evidence type="ECO:0000256" key="6">
    <source>
        <dbReference type="ARBA" id="ARBA00022989"/>
    </source>
</evidence>
<dbReference type="PANTHER" id="PTHR35011:SF2">
    <property type="entry name" value="2,3-DIKETO-L-GULONATE TRAP TRANSPORTER SMALL PERMEASE PROTEIN YIAM"/>
    <property type="match status" value="1"/>
</dbReference>
<dbReference type="InterPro" id="IPR007387">
    <property type="entry name" value="TRAP_DctQ"/>
</dbReference>
<dbReference type="GO" id="GO:0022857">
    <property type="term" value="F:transmembrane transporter activity"/>
    <property type="evidence" value="ECO:0007669"/>
    <property type="project" value="TreeGrafter"/>
</dbReference>
<dbReference type="AlphaFoldDB" id="A0A075FJL1"/>
<comment type="subcellular location">
    <subcellularLocation>
        <location evidence="1">Cell inner membrane</location>
        <topology evidence="1">Multi-pass membrane protein</topology>
    </subcellularLocation>
</comment>
<dbReference type="Pfam" id="PF04290">
    <property type="entry name" value="DctQ"/>
    <property type="match status" value="1"/>
</dbReference>
<keyword evidence="4" id="KW-0997">Cell inner membrane</keyword>
<reference evidence="10" key="1">
    <citation type="journal article" date="2014" name="Genome Biol. Evol.">
        <title>Pangenome evidence for extensive interdomain horizontal transfer affecting lineage core and shell genes in uncultured planktonic thaumarchaeota and euryarchaeota.</title>
        <authorList>
            <person name="Deschamps P."/>
            <person name="Zivanovic Y."/>
            <person name="Moreira D."/>
            <person name="Rodriguez-Valera F."/>
            <person name="Lopez-Garcia P."/>
        </authorList>
    </citation>
    <scope>NUCLEOTIDE SEQUENCE</scope>
</reference>
<evidence type="ECO:0000256" key="5">
    <source>
        <dbReference type="ARBA" id="ARBA00022692"/>
    </source>
</evidence>
<keyword evidence="10" id="KW-0689">Ribosomal protein</keyword>
<feature type="transmembrane region" description="Helical" evidence="8">
    <location>
        <begin position="46"/>
        <end position="64"/>
    </location>
</feature>
<keyword evidence="5 8" id="KW-0812">Transmembrane</keyword>
<evidence type="ECO:0000259" key="9">
    <source>
        <dbReference type="Pfam" id="PF04290"/>
    </source>
</evidence>
<proteinExistence type="predicted"/>
<protein>
    <submittedName>
        <fullName evidence="10">Ribosomal protein S3</fullName>
    </submittedName>
</protein>
<evidence type="ECO:0000256" key="3">
    <source>
        <dbReference type="ARBA" id="ARBA00022475"/>
    </source>
</evidence>
<feature type="transmembrane region" description="Helical" evidence="8">
    <location>
        <begin position="85"/>
        <end position="107"/>
    </location>
</feature>
<dbReference type="PANTHER" id="PTHR35011">
    <property type="entry name" value="2,3-DIKETO-L-GULONATE TRAP TRANSPORTER SMALL PERMEASE PROTEIN YIAM"/>
    <property type="match status" value="1"/>
</dbReference>